<sequence length="73" mass="7771">MTITSVLTADGVSPAPAILRPSPSLGYCAIRLVPVLGSMKPRRVAAMPKALEINLDRQQSFAIREANEGRPVA</sequence>
<reference evidence="1 2" key="1">
    <citation type="submission" date="2022-12" db="EMBL/GenBank/DDBJ databases">
        <authorList>
            <person name="Muema E."/>
        </authorList>
    </citation>
    <scope>NUCLEOTIDE SEQUENCE [LARGE SCALE GENOMIC DNA]</scope>
    <source>
        <strain evidence="2">1326</strain>
    </source>
</reference>
<keyword evidence="2" id="KW-1185">Reference proteome</keyword>
<dbReference type="RefSeq" id="WP_337108123.1">
    <property type="nucleotide sequence ID" value="NZ_JAPYKS010000018.1"/>
</dbReference>
<dbReference type="EMBL" id="JAPYKS010000018">
    <property type="protein sequence ID" value="MEI9411619.1"/>
    <property type="molecule type" value="Genomic_DNA"/>
</dbReference>
<evidence type="ECO:0000313" key="2">
    <source>
        <dbReference type="Proteomes" id="UP001387293"/>
    </source>
</evidence>
<comment type="caution">
    <text evidence="1">The sequence shown here is derived from an EMBL/GenBank/DDBJ whole genome shotgun (WGS) entry which is preliminary data.</text>
</comment>
<dbReference type="Proteomes" id="UP001387293">
    <property type="component" value="Unassembled WGS sequence"/>
</dbReference>
<evidence type="ECO:0000313" key="1">
    <source>
        <dbReference type="EMBL" id="MEI9411619.1"/>
    </source>
</evidence>
<accession>A0ABU8L3S1</accession>
<protein>
    <submittedName>
        <fullName evidence="1">Uncharacterized protein</fullName>
    </submittedName>
</protein>
<name>A0ABU8L3S1_9HYPH</name>
<proteinExistence type="predicted"/>
<organism evidence="1 2">
    <name type="scientific">Mesorhizobium salmacidum</name>
    <dbReference type="NCBI Taxonomy" id="3015171"/>
    <lineage>
        <taxon>Bacteria</taxon>
        <taxon>Pseudomonadati</taxon>
        <taxon>Pseudomonadota</taxon>
        <taxon>Alphaproteobacteria</taxon>
        <taxon>Hyphomicrobiales</taxon>
        <taxon>Phyllobacteriaceae</taxon>
        <taxon>Mesorhizobium</taxon>
    </lineage>
</organism>
<gene>
    <name evidence="1" type="ORF">O7A60_23015</name>
</gene>